<dbReference type="AlphaFoldDB" id="C9MY06"/>
<dbReference type="EMBL" id="ACVB02000010">
    <property type="protein sequence ID" value="EEX74386.1"/>
    <property type="molecule type" value="Genomic_DNA"/>
</dbReference>
<dbReference type="STRING" id="634994.GCWU000323_01428"/>
<dbReference type="HOGENOM" id="CLU_3201567_0_0_0"/>
<reference evidence="1 2" key="1">
    <citation type="submission" date="2009-09" db="EMBL/GenBank/DDBJ databases">
        <authorList>
            <person name="Weinstock G."/>
            <person name="Sodergren E."/>
            <person name="Clifton S."/>
            <person name="Fulton L."/>
            <person name="Fulton B."/>
            <person name="Courtney L."/>
            <person name="Fronick C."/>
            <person name="Harrison M."/>
            <person name="Strong C."/>
            <person name="Farmer C."/>
            <person name="Delahaunty K."/>
            <person name="Markovic C."/>
            <person name="Hall O."/>
            <person name="Minx P."/>
            <person name="Tomlinson C."/>
            <person name="Mitreva M."/>
            <person name="Nelson J."/>
            <person name="Hou S."/>
            <person name="Wollam A."/>
            <person name="Pepin K.H."/>
            <person name="Johnson M."/>
            <person name="Bhonagiri V."/>
            <person name="Nash W.E."/>
            <person name="Warren W."/>
            <person name="Chinwalla A."/>
            <person name="Mardis E.R."/>
            <person name="Wilson R.K."/>
        </authorList>
    </citation>
    <scope>NUCLEOTIDE SEQUENCE [LARGE SCALE GENOMIC DNA]</scope>
    <source>
        <strain evidence="1 2">F0254</strain>
    </source>
</reference>
<name>C9MY06_9FUSO</name>
<evidence type="ECO:0000313" key="2">
    <source>
        <dbReference type="Proteomes" id="UP000006233"/>
    </source>
</evidence>
<sequence>MFPRNLLKNPLSKYRNTIKGMKDNEIAVELYGKNLLYGANNKKII</sequence>
<comment type="caution">
    <text evidence="1">The sequence shown here is derived from an EMBL/GenBank/DDBJ whole genome shotgun (WGS) entry which is preliminary data.</text>
</comment>
<evidence type="ECO:0000313" key="1">
    <source>
        <dbReference type="EMBL" id="EEX74386.1"/>
    </source>
</evidence>
<proteinExistence type="predicted"/>
<dbReference type="Proteomes" id="UP000006233">
    <property type="component" value="Unassembled WGS sequence"/>
</dbReference>
<protein>
    <submittedName>
        <fullName evidence="1">Uncharacterized protein</fullName>
    </submittedName>
</protein>
<accession>C9MY06</accession>
<gene>
    <name evidence="1" type="ORF">GCWU000323_01428</name>
</gene>
<dbReference type="RefSeq" id="WP_006804764.1">
    <property type="nucleotide sequence ID" value="NZ_GG700632.1"/>
</dbReference>
<organism evidence="1 2">
    <name type="scientific">Leptotrichia hofstadii F0254</name>
    <dbReference type="NCBI Taxonomy" id="634994"/>
    <lineage>
        <taxon>Bacteria</taxon>
        <taxon>Fusobacteriati</taxon>
        <taxon>Fusobacteriota</taxon>
        <taxon>Fusobacteriia</taxon>
        <taxon>Fusobacteriales</taxon>
        <taxon>Leptotrichiaceae</taxon>
        <taxon>Leptotrichia</taxon>
    </lineage>
</organism>